<feature type="binding site" evidence="5">
    <location>
        <position position="96"/>
    </location>
    <ligand>
        <name>AMP</name>
        <dbReference type="ChEBI" id="CHEBI:456215"/>
    </ligand>
</feature>
<dbReference type="Pfam" id="PF00406">
    <property type="entry name" value="ADK"/>
    <property type="match status" value="1"/>
</dbReference>
<dbReference type="InterPro" id="IPR029057">
    <property type="entry name" value="PRTase-like"/>
</dbReference>
<evidence type="ECO:0000256" key="5">
    <source>
        <dbReference type="HAMAP-Rule" id="MF_00235"/>
    </source>
</evidence>
<organism evidence="7 8">
    <name type="scientific">Legionella massiliensis</name>
    <dbReference type="NCBI Taxonomy" id="1034943"/>
    <lineage>
        <taxon>Bacteria</taxon>
        <taxon>Pseudomonadati</taxon>
        <taxon>Pseudomonadota</taxon>
        <taxon>Gammaproteobacteria</taxon>
        <taxon>Legionellales</taxon>
        <taxon>Legionellaceae</taxon>
        <taxon>Legionella</taxon>
    </lineage>
</organism>
<feature type="binding site" evidence="5">
    <location>
        <position position="131"/>
    </location>
    <ligand>
        <name>AMP</name>
        <dbReference type="ChEBI" id="CHEBI:456215"/>
    </ligand>
</feature>
<keyword evidence="8" id="KW-1185">Reference proteome</keyword>
<dbReference type="RefSeq" id="WP_043872950.1">
    <property type="nucleotide sequence ID" value="NZ_CCVW01000001.1"/>
</dbReference>
<dbReference type="PRINTS" id="PR00094">
    <property type="entry name" value="ADENYLTKNASE"/>
</dbReference>
<keyword evidence="3 5" id="KW-0547">Nucleotide-binding</keyword>
<dbReference type="InterPro" id="IPR000836">
    <property type="entry name" value="PRTase_dom"/>
</dbReference>
<evidence type="ECO:0000256" key="3">
    <source>
        <dbReference type="ARBA" id="ARBA00022741"/>
    </source>
</evidence>
<evidence type="ECO:0000259" key="6">
    <source>
        <dbReference type="Pfam" id="PF00156"/>
    </source>
</evidence>
<dbReference type="AlphaFoldDB" id="A0A078KXE4"/>
<dbReference type="eggNOG" id="COG0563">
    <property type="taxonomic scope" value="Bacteria"/>
</dbReference>
<dbReference type="EMBL" id="CCSB01000001">
    <property type="protein sequence ID" value="CDZ76419.1"/>
    <property type="molecule type" value="Genomic_DNA"/>
</dbReference>
<dbReference type="GO" id="GO:0004497">
    <property type="term" value="F:monooxygenase activity"/>
    <property type="evidence" value="ECO:0007669"/>
    <property type="project" value="InterPro"/>
</dbReference>
<feature type="binding site" evidence="5">
    <location>
        <position position="38"/>
    </location>
    <ligand>
        <name>AMP</name>
        <dbReference type="ChEBI" id="CHEBI:456215"/>
    </ligand>
</feature>
<feature type="binding site" evidence="5">
    <location>
        <begin position="89"/>
        <end position="92"/>
    </location>
    <ligand>
        <name>AMP</name>
        <dbReference type="ChEBI" id="CHEBI:456215"/>
    </ligand>
</feature>
<dbReference type="Gene3D" id="3.40.50.300">
    <property type="entry name" value="P-loop containing nucleotide triphosphate hydrolases"/>
    <property type="match status" value="1"/>
</dbReference>
<dbReference type="PANTHER" id="PTHR23359">
    <property type="entry name" value="NUCLEOTIDE KINASE"/>
    <property type="match status" value="1"/>
</dbReference>
<dbReference type="SUPFAM" id="SSF53271">
    <property type="entry name" value="PRTase-like"/>
    <property type="match status" value="1"/>
</dbReference>
<dbReference type="InterPro" id="IPR036396">
    <property type="entry name" value="Cyt_P450_sf"/>
</dbReference>
<name>A0A078KXE4_9GAMM</name>
<accession>A0A078KXE4</accession>
<dbReference type="Pfam" id="PF00156">
    <property type="entry name" value="Pribosyltran"/>
    <property type="match status" value="1"/>
</dbReference>
<dbReference type="InterPro" id="IPR027417">
    <property type="entry name" value="P-loop_NTPase"/>
</dbReference>
<dbReference type="Proteomes" id="UP000044071">
    <property type="component" value="Unassembled WGS sequence"/>
</dbReference>
<dbReference type="GO" id="GO:0005524">
    <property type="term" value="F:ATP binding"/>
    <property type="evidence" value="ECO:0007669"/>
    <property type="project" value="UniProtKB-UniRule"/>
</dbReference>
<keyword evidence="2 5" id="KW-0545">Nucleotide biosynthesis</keyword>
<dbReference type="UniPathway" id="UPA00588">
    <property type="reaction ID" value="UER00649"/>
</dbReference>
<feature type="domain" description="Phosphoribosyltransferase" evidence="6">
    <location>
        <begin position="655"/>
        <end position="762"/>
    </location>
</feature>
<dbReference type="PROSITE" id="PS00113">
    <property type="entry name" value="ADENYLATE_KINASE"/>
    <property type="match status" value="1"/>
</dbReference>
<comment type="pathway">
    <text evidence="5">Purine metabolism; AMP biosynthesis via salvage pathway; AMP from ADP: step 1/1.</text>
</comment>
<protein>
    <recommendedName>
        <fullName evidence="5">Adenylate kinase</fullName>
        <shortName evidence="5">AK</shortName>
        <ecNumber evidence="5">2.7.4.3</ecNumber>
    </recommendedName>
    <alternativeName>
        <fullName evidence="5">ATP-AMP transphosphorylase</fullName>
    </alternativeName>
    <alternativeName>
        <fullName evidence="5">ATP:AMP phosphotransferase</fullName>
    </alternativeName>
    <alternativeName>
        <fullName evidence="5">Adenylate monophosphate kinase</fullName>
    </alternativeName>
</protein>
<keyword evidence="5" id="KW-0963">Cytoplasm</keyword>
<evidence type="ECO:0000256" key="1">
    <source>
        <dbReference type="ARBA" id="ARBA00022679"/>
    </source>
</evidence>
<dbReference type="InterPro" id="IPR033690">
    <property type="entry name" value="Adenylat_kinase_CS"/>
</dbReference>
<keyword evidence="5" id="KW-0067">ATP-binding</keyword>
<comment type="caution">
    <text evidence="5">Lacks conserved residue(s) required for the propagation of feature annotation.</text>
</comment>
<comment type="subunit">
    <text evidence="5">Monomer.</text>
</comment>
<comment type="similarity">
    <text evidence="5">Belongs to the adenylate kinase family.</text>
</comment>
<proteinExistence type="inferred from homology"/>
<dbReference type="Gene3D" id="1.10.630.10">
    <property type="entry name" value="Cytochrome P450"/>
    <property type="match status" value="1"/>
</dbReference>
<dbReference type="GO" id="GO:0004017">
    <property type="term" value="F:AMP kinase activity"/>
    <property type="evidence" value="ECO:0007669"/>
    <property type="project" value="UniProtKB-UniRule"/>
</dbReference>
<feature type="binding site" evidence="5">
    <location>
        <begin position="60"/>
        <end position="62"/>
    </location>
    <ligand>
        <name>AMP</name>
        <dbReference type="ChEBI" id="CHEBI:456215"/>
    </ligand>
</feature>
<dbReference type="CDD" id="cd01428">
    <property type="entry name" value="ADK"/>
    <property type="match status" value="1"/>
</dbReference>
<feature type="binding site" evidence="5">
    <location>
        <position position="142"/>
    </location>
    <ligand>
        <name>AMP</name>
        <dbReference type="ChEBI" id="CHEBI:456215"/>
    </ligand>
</feature>
<comment type="domain">
    <text evidence="5">Consists of three domains, a large central CORE domain and two small peripheral domains, NMPbind and LID, which undergo movements during catalysis. The LID domain closes over the site of phosphoryl transfer upon ATP binding. Assembling and dissambling the active center during each catalytic cycle provides an effective means to prevent ATP hydrolysis.</text>
</comment>
<dbReference type="GO" id="GO:0044209">
    <property type="term" value="P:AMP salvage"/>
    <property type="evidence" value="ECO:0007669"/>
    <property type="project" value="UniProtKB-UniRule"/>
</dbReference>
<evidence type="ECO:0000313" key="8">
    <source>
        <dbReference type="Proteomes" id="UP000044071"/>
    </source>
</evidence>
<feature type="binding site" evidence="5">
    <location>
        <position position="127"/>
    </location>
    <ligand>
        <name>ATP</name>
        <dbReference type="ChEBI" id="CHEBI:30616"/>
    </ligand>
</feature>
<keyword evidence="4 5" id="KW-0418">Kinase</keyword>
<dbReference type="CDD" id="cd06223">
    <property type="entry name" value="PRTases_typeI"/>
    <property type="match status" value="1"/>
</dbReference>
<dbReference type="SUPFAM" id="SSF52540">
    <property type="entry name" value="P-loop containing nucleoside triphosphate hydrolases"/>
    <property type="match status" value="1"/>
</dbReference>
<dbReference type="HAMAP" id="MF_00235">
    <property type="entry name" value="Adenylate_kinase_Adk"/>
    <property type="match status" value="1"/>
</dbReference>
<comment type="subcellular location">
    <subcellularLocation>
        <location evidence="5">Cytoplasm</location>
    </subcellularLocation>
</comment>
<sequence>MKIILLAGAPGSGKSTQGLALMAMNEKFKHLSLGEVVRQCLANPEHPITKEYKESISQGHLLPDEVIKRILAEELQKITEVDTIVLLDGYPRTDTQYEDFISAWGKPNGLIHLDVDETILKERMQERSESRSDDNQEAITRRLHFYQTTTKPLLDRIKQDLGKNALTVSTEDSIHSTSLYLYSGLQRNEAVHKVLDKEPTPAQKTTNHDSGVKQIWLTSLFSQWWKTGIEYSSIRELQKSYQTQNFSFSLLNKKVVYLETPKEVKKVLEGRSHLGHVYRHFSTAAKLKYDFVATDQGDSSSYQGQHGQVNIWKLIHNAFGQSLKNDRARIERLIDIHLDKTFFAQKTFDLDTTFDDFFCGFWAEYLFGQAVSLESYQQNRTKLLAAMKLCFYSNYYKSLDPTGLSSWLYHYPVNNELEEAKITIMSFINKAMPDSMVRRFEGALLEINEQESLGLKKEKIAEIVADCVFDLIFEPDFLENVMYEALSVAVKENADLRDDSVRARVYEQGVKQGYLFPIRTRVLEEAITLDDGSQLPSGSIVYLNLKQAGLYHSAGARRCVGQAYTHFFKTHFFNRIEAIEFKVKKVTEPVERQSADENVPVSPERYHVSWHLRRDEAMRHMSSHDYKGNKFFDVLSLHQNAGLNTHMVKQLSLKVARYVEKNNLIWGDLIIASPEVRGIPIAAQVANHLQLPLYVIRKKGGYKMPEEAVQLEQFSKGYGDPDAVELPTEKIKALTGKKIILLDDGIASGESASACVKLLEKELEEHRVPAKVEMVMALLQHDYVKATPKLSEHKLVKTLFDCRSKVVALDRSYQPIMSTGLQNT</sequence>
<dbReference type="Gene3D" id="3.40.50.2020">
    <property type="match status" value="1"/>
</dbReference>
<dbReference type="STRING" id="1034943.BN59_00688"/>
<dbReference type="SUPFAM" id="SSF48264">
    <property type="entry name" value="Cytochrome P450"/>
    <property type="match status" value="1"/>
</dbReference>
<comment type="catalytic activity">
    <reaction evidence="5">
        <text>AMP + ATP = 2 ADP</text>
        <dbReference type="Rhea" id="RHEA:12973"/>
        <dbReference type="ChEBI" id="CHEBI:30616"/>
        <dbReference type="ChEBI" id="CHEBI:456215"/>
        <dbReference type="ChEBI" id="CHEBI:456216"/>
        <dbReference type="EC" id="2.7.4.3"/>
    </reaction>
</comment>
<dbReference type="GO" id="GO:0005506">
    <property type="term" value="F:iron ion binding"/>
    <property type="evidence" value="ECO:0007669"/>
    <property type="project" value="InterPro"/>
</dbReference>
<dbReference type="GO" id="GO:0005737">
    <property type="term" value="C:cytoplasm"/>
    <property type="evidence" value="ECO:0007669"/>
    <property type="project" value="UniProtKB-SubCell"/>
</dbReference>
<evidence type="ECO:0000256" key="4">
    <source>
        <dbReference type="ARBA" id="ARBA00022777"/>
    </source>
</evidence>
<dbReference type="GO" id="GO:0016705">
    <property type="term" value="F:oxidoreductase activity, acting on paired donors, with incorporation or reduction of molecular oxygen"/>
    <property type="evidence" value="ECO:0007669"/>
    <property type="project" value="InterPro"/>
</dbReference>
<dbReference type="GO" id="GO:0020037">
    <property type="term" value="F:heme binding"/>
    <property type="evidence" value="ECO:0007669"/>
    <property type="project" value="InterPro"/>
</dbReference>
<evidence type="ECO:0000256" key="2">
    <source>
        <dbReference type="ARBA" id="ARBA00022727"/>
    </source>
</evidence>
<feature type="binding site" evidence="5">
    <location>
        <begin position="11"/>
        <end position="16"/>
    </location>
    <ligand>
        <name>ATP</name>
        <dbReference type="ChEBI" id="CHEBI:30616"/>
    </ligand>
</feature>
<feature type="binding site" evidence="5">
    <location>
        <position position="172"/>
    </location>
    <ligand>
        <name>ATP</name>
        <dbReference type="ChEBI" id="CHEBI:30616"/>
    </ligand>
</feature>
<comment type="function">
    <text evidence="5">Catalyzes the reversible transfer of the terminal phosphate group between ATP and AMP. Plays an important role in cellular energy homeostasis and in adenine nucleotide metabolism.</text>
</comment>
<dbReference type="OrthoDB" id="5632234at2"/>
<gene>
    <name evidence="7" type="primary">adk_1</name>
    <name evidence="5" type="synonym">adk</name>
    <name evidence="7" type="ORF">BN59_00688</name>
</gene>
<reference evidence="7 8" key="1">
    <citation type="submission" date="2014-06" db="EMBL/GenBank/DDBJ databases">
        <authorList>
            <person name="Urmite Genomes Urmite Genomes"/>
        </authorList>
    </citation>
    <scope>NUCLEOTIDE SEQUENCE [LARGE SCALE GENOMIC DNA]</scope>
</reference>
<dbReference type="InterPro" id="IPR000850">
    <property type="entry name" value="Adenylat/UMP-CMP_kin"/>
</dbReference>
<keyword evidence="1 5" id="KW-0808">Transferase</keyword>
<dbReference type="EC" id="2.7.4.3" evidence="5"/>
<evidence type="ECO:0000313" key="7">
    <source>
        <dbReference type="EMBL" id="CDZ76419.1"/>
    </source>
</evidence>